<keyword evidence="3" id="KW-1185">Reference proteome</keyword>
<comment type="caution">
    <text evidence="2">The sequence shown here is derived from an EMBL/GenBank/DDBJ whole genome shotgun (WGS) entry which is preliminary data.</text>
</comment>
<sequence length="90" mass="9730">MTRTHPHLNVRTKTPAPQNYGAGVLMRHTRTDITSSREKHTGTGTSARASGLALQDRNLGPGLLRLVLLAEDIIGARQTPPTLKIVRVGL</sequence>
<dbReference type="EMBL" id="SLZW01000003">
    <property type="protein sequence ID" value="TCS63642.1"/>
    <property type="molecule type" value="Genomic_DNA"/>
</dbReference>
<dbReference type="Proteomes" id="UP000295304">
    <property type="component" value="Unassembled WGS sequence"/>
</dbReference>
<proteinExistence type="predicted"/>
<evidence type="ECO:0000256" key="1">
    <source>
        <dbReference type="SAM" id="MobiDB-lite"/>
    </source>
</evidence>
<organism evidence="2 3">
    <name type="scientific">Varunaivibrio sulfuroxidans</name>
    <dbReference type="NCBI Taxonomy" id="1773489"/>
    <lineage>
        <taxon>Bacteria</taxon>
        <taxon>Pseudomonadati</taxon>
        <taxon>Pseudomonadota</taxon>
        <taxon>Alphaproteobacteria</taxon>
        <taxon>Rhodospirillales</taxon>
        <taxon>Magnetovibrionaceae</taxon>
        <taxon>Varunaivibrio</taxon>
    </lineage>
</organism>
<feature type="compositionally biased region" description="Basic and acidic residues" evidence="1">
    <location>
        <begin position="29"/>
        <end position="41"/>
    </location>
</feature>
<evidence type="ECO:0000313" key="2">
    <source>
        <dbReference type="EMBL" id="TCS63642.1"/>
    </source>
</evidence>
<protein>
    <submittedName>
        <fullName evidence="2">Uncharacterized protein</fullName>
    </submittedName>
</protein>
<feature type="region of interest" description="Disordered" evidence="1">
    <location>
        <begin position="1"/>
        <end position="53"/>
    </location>
</feature>
<name>A0A4R3JCY7_9PROT</name>
<accession>A0A4R3JCY7</accession>
<gene>
    <name evidence="2" type="ORF">EDD55_103265</name>
</gene>
<dbReference type="AlphaFoldDB" id="A0A4R3JCY7"/>
<reference evidence="2 3" key="1">
    <citation type="submission" date="2019-03" db="EMBL/GenBank/DDBJ databases">
        <title>Genomic Encyclopedia of Type Strains, Phase IV (KMG-IV): sequencing the most valuable type-strain genomes for metagenomic binning, comparative biology and taxonomic classification.</title>
        <authorList>
            <person name="Goeker M."/>
        </authorList>
    </citation>
    <scope>NUCLEOTIDE SEQUENCE [LARGE SCALE GENOMIC DNA]</scope>
    <source>
        <strain evidence="2 3">DSM 101688</strain>
    </source>
</reference>
<evidence type="ECO:0000313" key="3">
    <source>
        <dbReference type="Proteomes" id="UP000295304"/>
    </source>
</evidence>
<feature type="compositionally biased region" description="Basic residues" evidence="1">
    <location>
        <begin position="1"/>
        <end position="10"/>
    </location>
</feature>